<evidence type="ECO:0000313" key="3">
    <source>
        <dbReference type="Proteomes" id="UP000272025"/>
    </source>
</evidence>
<dbReference type="PANTHER" id="PTHR12277">
    <property type="entry name" value="ALPHA/BETA HYDROLASE DOMAIN-CONTAINING PROTEIN"/>
    <property type="match status" value="1"/>
</dbReference>
<evidence type="ECO:0000313" key="2">
    <source>
        <dbReference type="EMBL" id="ROT35003.1"/>
    </source>
</evidence>
<dbReference type="GO" id="GO:0016020">
    <property type="term" value="C:membrane"/>
    <property type="evidence" value="ECO:0007669"/>
    <property type="project" value="TreeGrafter"/>
</dbReference>
<reference evidence="2 3" key="1">
    <citation type="journal article" date="2018" name="Mol. Ecol.">
        <title>The obligate alkalophilic soda-lake fungus Sodiomyces alkalinus has shifted to a protein diet.</title>
        <authorList>
            <person name="Grum-Grzhimaylo A.A."/>
            <person name="Falkoski D.L."/>
            <person name="van den Heuvel J."/>
            <person name="Valero-Jimenez C.A."/>
            <person name="Min B."/>
            <person name="Choi I.G."/>
            <person name="Lipzen A."/>
            <person name="Daum C.G."/>
            <person name="Aanen D.K."/>
            <person name="Tsang A."/>
            <person name="Henrissat B."/>
            <person name="Bilanenko E.N."/>
            <person name="de Vries R.P."/>
            <person name="van Kan J.A.L."/>
            <person name="Grigoriev I.V."/>
            <person name="Debets A.J.M."/>
        </authorList>
    </citation>
    <scope>NUCLEOTIDE SEQUENCE [LARGE SCALE GENOMIC DNA]</scope>
    <source>
        <strain evidence="2 3">F11</strain>
    </source>
</reference>
<name>A0A3N2PKF7_SODAK</name>
<proteinExistence type="predicted"/>
<keyword evidence="1" id="KW-0472">Membrane</keyword>
<organism evidence="2 3">
    <name type="scientific">Sodiomyces alkalinus (strain CBS 110278 / VKM F-3762 / F11)</name>
    <name type="common">Alkaliphilic filamentous fungus</name>
    <dbReference type="NCBI Taxonomy" id="1314773"/>
    <lineage>
        <taxon>Eukaryota</taxon>
        <taxon>Fungi</taxon>
        <taxon>Dikarya</taxon>
        <taxon>Ascomycota</taxon>
        <taxon>Pezizomycotina</taxon>
        <taxon>Sordariomycetes</taxon>
        <taxon>Hypocreomycetidae</taxon>
        <taxon>Glomerellales</taxon>
        <taxon>Plectosphaerellaceae</taxon>
        <taxon>Sodiomyces</taxon>
    </lineage>
</organism>
<keyword evidence="3" id="KW-1185">Reference proteome</keyword>
<dbReference type="STRING" id="1314773.A0A3N2PKF7"/>
<protein>
    <recommendedName>
        <fullName evidence="4">Alpha/beta-hydrolase</fullName>
    </recommendedName>
</protein>
<dbReference type="PANTHER" id="PTHR12277:SF64">
    <property type="entry name" value="SUPERFAMILY HYDROLASE, PUTATIVE (AFU_ORTHOLOGUE AFUA_3G01760)-RELATED"/>
    <property type="match status" value="1"/>
</dbReference>
<dbReference type="InterPro" id="IPR029058">
    <property type="entry name" value="AB_hydrolase_fold"/>
</dbReference>
<keyword evidence="1" id="KW-0812">Transmembrane</keyword>
<accession>A0A3N2PKF7</accession>
<evidence type="ECO:0008006" key="4">
    <source>
        <dbReference type="Google" id="ProtNLM"/>
    </source>
</evidence>
<dbReference type="Gene3D" id="3.40.50.1820">
    <property type="entry name" value="alpha/beta hydrolase"/>
    <property type="match status" value="1"/>
</dbReference>
<dbReference type="AlphaFoldDB" id="A0A3N2PKF7"/>
<keyword evidence="1" id="KW-1133">Transmembrane helix</keyword>
<sequence length="436" mass="48430">MVSMSRITTRPASFPQTLHTIFRTNASPLLISRVVPSSYILIGNPYSFKSLSNVAVPRRPCARGPGSRPRLAGLPLMSRRDLHSQMFWLPPLMFVGLLGALWIWKCAMMIVFQNKIIYMPGLPPNARRERIQDYARECGGVVWEERRTRAADGTDLALCVASVESTGPKTSTSPGASASGIIPVYILYFQGNASSIPPRLQDLSAVLRTLQRGKQRARYTMICLSYRGYWTSRGRPSERGINLDAQAGLEYVTRLHDEQEQQQSADNGPNPRPVLIFWGQSIGSGVATNLAAAWEDFPRTIRLDGLVLETAFTSVKDMLGALYPSKWTPYRYLWPFLRNHLDSLANLDQIARLRSDDGGPPHITLVVAGQDELVPADHGARLEQRGRELGLTVERKIIRGTFHNDVMFRGEGRKAVADSIEKVVVATSRDGTNNGS</sequence>
<dbReference type="SUPFAM" id="SSF53474">
    <property type="entry name" value="alpha/beta-Hydrolases"/>
    <property type="match status" value="1"/>
</dbReference>
<gene>
    <name evidence="2" type="ORF">SODALDRAFT_353430</name>
</gene>
<dbReference type="EMBL" id="ML119062">
    <property type="protein sequence ID" value="ROT35003.1"/>
    <property type="molecule type" value="Genomic_DNA"/>
</dbReference>
<feature type="transmembrane region" description="Helical" evidence="1">
    <location>
        <begin position="86"/>
        <end position="104"/>
    </location>
</feature>
<dbReference type="Proteomes" id="UP000272025">
    <property type="component" value="Unassembled WGS sequence"/>
</dbReference>
<dbReference type="GO" id="GO:0008474">
    <property type="term" value="F:palmitoyl-(protein) hydrolase activity"/>
    <property type="evidence" value="ECO:0007669"/>
    <property type="project" value="TreeGrafter"/>
</dbReference>
<dbReference type="RefSeq" id="XP_028462809.1">
    <property type="nucleotide sequence ID" value="XM_028613646.1"/>
</dbReference>
<evidence type="ECO:0000256" key="1">
    <source>
        <dbReference type="SAM" id="Phobius"/>
    </source>
</evidence>
<dbReference type="OrthoDB" id="10249433at2759"/>
<dbReference type="GeneID" id="39582124"/>